<evidence type="ECO:0000256" key="6">
    <source>
        <dbReference type="ARBA" id="ARBA00022892"/>
    </source>
</evidence>
<evidence type="ECO:0000256" key="1">
    <source>
        <dbReference type="ARBA" id="ARBA00004255"/>
    </source>
</evidence>
<dbReference type="AlphaFoldDB" id="A0A163K5L3"/>
<keyword evidence="10 11" id="KW-0968">Cytoplasmic vesicle</keyword>
<evidence type="ECO:0000256" key="4">
    <source>
        <dbReference type="ARBA" id="ARBA00022448"/>
    </source>
</evidence>
<evidence type="ECO:0000256" key="11">
    <source>
        <dbReference type="PIRNR" id="PIRNR016478"/>
    </source>
</evidence>
<dbReference type="GO" id="GO:0030126">
    <property type="term" value="C:COPI vesicle coat"/>
    <property type="evidence" value="ECO:0007669"/>
    <property type="project" value="TreeGrafter"/>
</dbReference>
<dbReference type="Gene3D" id="1.25.40.10">
    <property type="entry name" value="Tetratricopeptide repeat domain"/>
    <property type="match status" value="1"/>
</dbReference>
<evidence type="ECO:0000256" key="2">
    <source>
        <dbReference type="ARBA" id="ARBA00004347"/>
    </source>
</evidence>
<evidence type="ECO:0000256" key="9">
    <source>
        <dbReference type="ARBA" id="ARBA00023136"/>
    </source>
</evidence>
<organism evidence="12">
    <name type="scientific">Absidia glauca</name>
    <name type="common">Pin mould</name>
    <dbReference type="NCBI Taxonomy" id="4829"/>
    <lineage>
        <taxon>Eukaryota</taxon>
        <taxon>Fungi</taxon>
        <taxon>Fungi incertae sedis</taxon>
        <taxon>Mucoromycota</taxon>
        <taxon>Mucoromycotina</taxon>
        <taxon>Mucoromycetes</taxon>
        <taxon>Mucorales</taxon>
        <taxon>Cunninghamellaceae</taxon>
        <taxon>Absidia</taxon>
    </lineage>
</organism>
<keyword evidence="8 11" id="KW-0333">Golgi apparatus</keyword>
<dbReference type="OrthoDB" id="310217at2759"/>
<dbReference type="GO" id="GO:0006891">
    <property type="term" value="P:intra-Golgi vesicle-mediated transport"/>
    <property type="evidence" value="ECO:0007669"/>
    <property type="project" value="TreeGrafter"/>
</dbReference>
<sequence>MDEESVLFGIRNMFALGNYQALINQISSSRNLQSPDATLEAQTYLYRSYVAQGKFNLVLSDIKDSNDVDAGLRAVRLLALYKQQPSDDILQQGQQLFEQGTNRVHPVVQVIVASLFVNAGKLEDALKVLHVRSKKLECVAMAVQIYLQMDRLDLARNEVTHAKAWAEDALLLQMMEAWVGLRVGGEKYQEAFYIFEEFGQSNSAQTVKVLNGQAASNLAMGRYPEAESLLLEALNKNSDDPETLVNMIVCSNLMAKAPDATSRYISQLREVAPQHPFLADLDLKSSLFDRSAARFNLVDAS</sequence>
<comment type="subcellular location">
    <subcellularLocation>
        <location evidence="2">Cytoplasmic vesicle</location>
        <location evidence="2">COPI-coated vesicle membrane</location>
        <topology evidence="2">Peripheral membrane protein</topology>
        <orientation evidence="2">Cytoplasmic side</orientation>
    </subcellularLocation>
    <subcellularLocation>
        <location evidence="1">Golgi apparatus membrane</location>
        <topology evidence="1">Peripheral membrane protein</topology>
        <orientation evidence="1">Cytoplasmic side</orientation>
    </subcellularLocation>
</comment>
<dbReference type="GO" id="GO:0000139">
    <property type="term" value="C:Golgi membrane"/>
    <property type="evidence" value="ECO:0007669"/>
    <property type="project" value="UniProtKB-SubCell"/>
</dbReference>
<evidence type="ECO:0000313" key="13">
    <source>
        <dbReference type="Proteomes" id="UP000078561"/>
    </source>
</evidence>
<keyword evidence="6 11" id="KW-0931">ER-Golgi transport</keyword>
<comment type="function">
    <text evidence="11">The coatomer is a cytosolic protein complex that binds to dilysine motifs and reversibly associates with Golgi non-clathrin-coated vesicles, which further mediate biosynthetic protein transport from the ER, via the Golgi up to the trans Golgi network. The coatomer complex is required for budding from Golgi membranes, and is essential for the retrograde Golgi-to-ER transport of dilysine-tagged proteins.</text>
</comment>
<name>A0A163K5L3_ABSGL</name>
<keyword evidence="13" id="KW-1185">Reference proteome</keyword>
<evidence type="ECO:0000256" key="8">
    <source>
        <dbReference type="ARBA" id="ARBA00023034"/>
    </source>
</evidence>
<comment type="similarity">
    <text evidence="3 11">Belongs to the COPE family.</text>
</comment>
<dbReference type="GO" id="GO:0015031">
    <property type="term" value="P:protein transport"/>
    <property type="evidence" value="ECO:0007669"/>
    <property type="project" value="UniProtKB-UniRule"/>
</dbReference>
<evidence type="ECO:0000313" key="12">
    <source>
        <dbReference type="EMBL" id="SAM08857.1"/>
    </source>
</evidence>
<evidence type="ECO:0000256" key="7">
    <source>
        <dbReference type="ARBA" id="ARBA00022927"/>
    </source>
</evidence>
<dbReference type="InParanoid" id="A0A163K5L3"/>
<dbReference type="PIRSF" id="PIRSF016478">
    <property type="entry name" value="Coatomer_esu"/>
    <property type="match status" value="1"/>
</dbReference>
<evidence type="ECO:0000256" key="3">
    <source>
        <dbReference type="ARBA" id="ARBA00008827"/>
    </source>
</evidence>
<keyword evidence="7 11" id="KW-0653">Protein transport</keyword>
<dbReference type="InterPro" id="IPR006822">
    <property type="entry name" value="Coatomer_esu"/>
</dbReference>
<gene>
    <name evidence="12" type="primary">ABSGL_14523.1 scaffold 14663</name>
</gene>
<dbReference type="Pfam" id="PF04733">
    <property type="entry name" value="Coatomer_E"/>
    <property type="match status" value="1"/>
</dbReference>
<keyword evidence="9 11" id="KW-0472">Membrane</keyword>
<keyword evidence="4 11" id="KW-0813">Transport</keyword>
<dbReference type="GO" id="GO:0006888">
    <property type="term" value="P:endoplasmic reticulum to Golgi vesicle-mediated transport"/>
    <property type="evidence" value="ECO:0007669"/>
    <property type="project" value="TreeGrafter"/>
</dbReference>
<protein>
    <recommendedName>
        <fullName evidence="11">Coatomer subunit epsilon</fullName>
    </recommendedName>
</protein>
<dbReference type="GO" id="GO:0005198">
    <property type="term" value="F:structural molecule activity"/>
    <property type="evidence" value="ECO:0007669"/>
    <property type="project" value="UniProtKB-UniRule"/>
</dbReference>
<dbReference type="InterPro" id="IPR011990">
    <property type="entry name" value="TPR-like_helical_dom_sf"/>
</dbReference>
<dbReference type="GO" id="GO:0006890">
    <property type="term" value="P:retrograde vesicle-mediated transport, Golgi to endoplasmic reticulum"/>
    <property type="evidence" value="ECO:0007669"/>
    <property type="project" value="UniProtKB-UniRule"/>
</dbReference>
<dbReference type="PANTHER" id="PTHR10805:SF0">
    <property type="entry name" value="COATOMER SUBUNIT EPSILON"/>
    <property type="match status" value="1"/>
</dbReference>
<reference evidence="12" key="1">
    <citation type="submission" date="2016-04" db="EMBL/GenBank/DDBJ databases">
        <authorList>
            <person name="Evans L.H."/>
            <person name="Alamgir A."/>
            <person name="Owens N."/>
            <person name="Weber N.D."/>
            <person name="Virtaneva K."/>
            <person name="Barbian K."/>
            <person name="Babar A."/>
            <person name="Rosenke K."/>
        </authorList>
    </citation>
    <scope>NUCLEOTIDE SEQUENCE [LARGE SCALE GENOMIC DNA]</scope>
    <source>
        <strain evidence="12">CBS 101.48</strain>
    </source>
</reference>
<dbReference type="SUPFAM" id="SSF48452">
    <property type="entry name" value="TPR-like"/>
    <property type="match status" value="1"/>
</dbReference>
<accession>A0A163K5L3</accession>
<proteinExistence type="inferred from homology"/>
<dbReference type="Proteomes" id="UP000078561">
    <property type="component" value="Unassembled WGS sequence"/>
</dbReference>
<dbReference type="STRING" id="4829.A0A163K5L3"/>
<evidence type="ECO:0000256" key="5">
    <source>
        <dbReference type="ARBA" id="ARBA00022490"/>
    </source>
</evidence>
<dbReference type="EMBL" id="LT554937">
    <property type="protein sequence ID" value="SAM08857.1"/>
    <property type="molecule type" value="Genomic_DNA"/>
</dbReference>
<dbReference type="PANTHER" id="PTHR10805">
    <property type="entry name" value="COATOMER SUBUNIT EPSILON"/>
    <property type="match status" value="1"/>
</dbReference>
<evidence type="ECO:0000256" key="10">
    <source>
        <dbReference type="ARBA" id="ARBA00023329"/>
    </source>
</evidence>
<dbReference type="FunCoup" id="A0A163K5L3">
    <property type="interactions" value="415"/>
</dbReference>
<keyword evidence="5 11" id="KW-0963">Cytoplasm</keyword>
<dbReference type="OMA" id="MIVLSQH"/>